<feature type="region of interest" description="Disordered" evidence="1">
    <location>
        <begin position="26"/>
        <end position="87"/>
    </location>
</feature>
<evidence type="ECO:0000256" key="1">
    <source>
        <dbReference type="SAM" id="MobiDB-lite"/>
    </source>
</evidence>
<name>A0A4Y2EXL7_ARAVE</name>
<organism evidence="2 3">
    <name type="scientific">Araneus ventricosus</name>
    <name type="common">Orbweaver spider</name>
    <name type="synonym">Epeira ventricosa</name>
    <dbReference type="NCBI Taxonomy" id="182803"/>
    <lineage>
        <taxon>Eukaryota</taxon>
        <taxon>Metazoa</taxon>
        <taxon>Ecdysozoa</taxon>
        <taxon>Arthropoda</taxon>
        <taxon>Chelicerata</taxon>
        <taxon>Arachnida</taxon>
        <taxon>Araneae</taxon>
        <taxon>Araneomorphae</taxon>
        <taxon>Entelegynae</taxon>
        <taxon>Araneoidea</taxon>
        <taxon>Araneidae</taxon>
        <taxon>Araneus</taxon>
    </lineage>
</organism>
<protein>
    <submittedName>
        <fullName evidence="2">Uncharacterized protein</fullName>
    </submittedName>
</protein>
<evidence type="ECO:0000313" key="3">
    <source>
        <dbReference type="Proteomes" id="UP000499080"/>
    </source>
</evidence>
<reference evidence="2 3" key="1">
    <citation type="journal article" date="2019" name="Sci. Rep.">
        <title>Orb-weaving spider Araneus ventricosus genome elucidates the spidroin gene catalogue.</title>
        <authorList>
            <person name="Kono N."/>
            <person name="Nakamura H."/>
            <person name="Ohtoshi R."/>
            <person name="Moran D.A.P."/>
            <person name="Shinohara A."/>
            <person name="Yoshida Y."/>
            <person name="Fujiwara M."/>
            <person name="Mori M."/>
            <person name="Tomita M."/>
            <person name="Arakawa K."/>
        </authorList>
    </citation>
    <scope>NUCLEOTIDE SEQUENCE [LARGE SCALE GENOMIC DNA]</scope>
</reference>
<dbReference type="Proteomes" id="UP000499080">
    <property type="component" value="Unassembled WGS sequence"/>
</dbReference>
<evidence type="ECO:0000313" key="2">
    <source>
        <dbReference type="EMBL" id="GBM33267.1"/>
    </source>
</evidence>
<dbReference type="EMBL" id="BGPR01000730">
    <property type="protein sequence ID" value="GBM33267.1"/>
    <property type="molecule type" value="Genomic_DNA"/>
</dbReference>
<proteinExistence type="predicted"/>
<sequence>MAFERMTGYGYGGVLCWMENASFLEGSGRHGNVPTEQYSAVSEELTNERQAEDESDALNLDGEVTKYSDQESNSETDLEDNPVHKEL</sequence>
<dbReference type="AlphaFoldDB" id="A0A4Y2EXL7"/>
<accession>A0A4Y2EXL7</accession>
<gene>
    <name evidence="2" type="ORF">AVEN_101612_1</name>
</gene>
<keyword evidence="3" id="KW-1185">Reference proteome</keyword>
<comment type="caution">
    <text evidence="2">The sequence shown here is derived from an EMBL/GenBank/DDBJ whole genome shotgun (WGS) entry which is preliminary data.</text>
</comment>